<dbReference type="CDD" id="cd23964">
    <property type="entry name" value="GT29_ST6GALNAC1_2"/>
    <property type="match status" value="1"/>
</dbReference>
<comment type="catalytic activity">
    <reaction evidence="16">
        <text>a 3-O-[N-acetyl-alpha-D-galactosaminyl]-L-threonyl-[protein] + CMP-N-acetyl-beta-neuraminate = a 3-O-[N-acetyl-alpha-neuraminosyl-(2-&gt;6)-N-acetyl-alpha-D-galactosaminyl]-L-threonyl-[protein] + CMP + H(+)</text>
        <dbReference type="Rhea" id="RHEA:81643"/>
        <dbReference type="Rhea" id="RHEA-COMP:11689"/>
        <dbReference type="Rhea" id="RHEA-COMP:19720"/>
        <dbReference type="ChEBI" id="CHEBI:15378"/>
        <dbReference type="ChEBI" id="CHEBI:57812"/>
        <dbReference type="ChEBI" id="CHEBI:60377"/>
        <dbReference type="ChEBI" id="CHEBI:87075"/>
        <dbReference type="ChEBI" id="CHEBI:231970"/>
    </reaction>
    <physiologicalReaction direction="left-to-right" evidence="16">
        <dbReference type="Rhea" id="RHEA:81644"/>
    </physiologicalReaction>
</comment>
<evidence type="ECO:0000256" key="13">
    <source>
        <dbReference type="ARBA" id="ARBA00036348"/>
    </source>
</evidence>
<evidence type="ECO:0000313" key="19">
    <source>
        <dbReference type="Proteomes" id="UP000887568"/>
    </source>
</evidence>
<keyword evidence="6" id="KW-0812">Transmembrane</keyword>
<keyword evidence="7" id="KW-0735">Signal-anchor</keyword>
<dbReference type="EC" id="2.4.3.3" evidence="14"/>
<dbReference type="FunFam" id="3.90.1480.20:FF:000015">
    <property type="entry name" value="Lactosylceramide alpha-2,3-sialyltransferase"/>
    <property type="match status" value="1"/>
</dbReference>
<keyword evidence="5" id="KW-0808">Transferase</keyword>
<dbReference type="PANTHER" id="PTHR45941:SF2">
    <property type="entry name" value="ALPHA-N-ACETYLGALACTOSAMINIDE ALPHA-2,6-SIALYLTRANSFERASE 2-LIKE"/>
    <property type="match status" value="1"/>
</dbReference>
<dbReference type="GO" id="GO:0001665">
    <property type="term" value="F:alpha-N-acetylgalactosaminide alpha-2,6-sialyltransferase activity"/>
    <property type="evidence" value="ECO:0007669"/>
    <property type="project" value="UniProtKB-EC"/>
</dbReference>
<evidence type="ECO:0000256" key="8">
    <source>
        <dbReference type="ARBA" id="ARBA00022989"/>
    </source>
</evidence>
<dbReference type="PANTHER" id="PTHR45941">
    <property type="entry name" value="ALPHA-N-ACETYLGALACTOSAMINIDE ALPHA-2,6-SIALYLTRANSFERASE 2-LIKE-RELATED"/>
    <property type="match status" value="1"/>
</dbReference>
<evidence type="ECO:0000256" key="9">
    <source>
        <dbReference type="ARBA" id="ARBA00023034"/>
    </source>
</evidence>
<evidence type="ECO:0000256" key="4">
    <source>
        <dbReference type="ARBA" id="ARBA00022676"/>
    </source>
</evidence>
<comment type="similarity">
    <text evidence="3">Belongs to the glycosyltransferase 29 family.</text>
</comment>
<dbReference type="Proteomes" id="UP000887568">
    <property type="component" value="Unplaced"/>
</dbReference>
<proteinExistence type="inferred from homology"/>
<reference evidence="18" key="1">
    <citation type="submission" date="2022-11" db="UniProtKB">
        <authorList>
            <consortium name="EnsemblMetazoa"/>
        </authorList>
    </citation>
    <scope>IDENTIFICATION</scope>
</reference>
<dbReference type="Pfam" id="PF00777">
    <property type="entry name" value="Glyco_transf_29"/>
    <property type="match status" value="1"/>
</dbReference>
<dbReference type="Gene3D" id="3.90.1480.20">
    <property type="entry name" value="Glycosyl transferase family 29"/>
    <property type="match status" value="1"/>
</dbReference>
<keyword evidence="8" id="KW-1133">Transmembrane helix</keyword>
<keyword evidence="11" id="KW-1015">Disulfide bond</keyword>
<comment type="subcellular location">
    <subcellularLocation>
        <location evidence="1">Golgi apparatus membrane</location>
        <topology evidence="1">Single-pass type II membrane protein</topology>
    </subcellularLocation>
</comment>
<comment type="catalytic activity">
    <reaction evidence="15">
        <text>a 3-O-[N-acetyl-alpha-neuraminyl-(2-&gt;3)-beta-D-galactosyl-(1-&gt;3)-N-acetyl-alpha-D-galactosaminyl]-L-threonyl-[protein] + CMP-N-acetyl-beta-neuraminate = a 3-O-{alpha-Neu5Ac-(2-&gt;3)-beta-D-Gal-(1-&gt;3)-[alpha-Neu5Ac-(2-&gt;6)]-alpha-D-GalNAc}-L-threonyl-[protein] + CMP + H(+)</text>
        <dbReference type="Rhea" id="RHEA:81659"/>
        <dbReference type="Rhea" id="RHEA-COMP:14417"/>
        <dbReference type="Rhea" id="RHEA-COMP:16763"/>
        <dbReference type="ChEBI" id="CHEBI:15378"/>
        <dbReference type="ChEBI" id="CHEBI:57812"/>
        <dbReference type="ChEBI" id="CHEBI:60377"/>
        <dbReference type="ChEBI" id="CHEBI:139598"/>
        <dbReference type="ChEBI" id="CHEBI:156398"/>
    </reaction>
    <physiologicalReaction direction="left-to-right" evidence="15">
        <dbReference type="Rhea" id="RHEA:81660"/>
    </physiologicalReaction>
</comment>
<dbReference type="EnsemblMetazoa" id="XM_038216849.1">
    <property type="protein sequence ID" value="XP_038072777.1"/>
    <property type="gene ID" value="LOC119741152"/>
</dbReference>
<dbReference type="RefSeq" id="XP_038072777.1">
    <property type="nucleotide sequence ID" value="XM_038216849.1"/>
</dbReference>
<evidence type="ECO:0000256" key="3">
    <source>
        <dbReference type="ARBA" id="ARBA00006003"/>
    </source>
</evidence>
<evidence type="ECO:0000256" key="15">
    <source>
        <dbReference type="ARBA" id="ARBA00050664"/>
    </source>
</evidence>
<sequence length="450" mass="52005">MHAMAIPTTRVGKGLLTLFLVTICSLAVRYYVAHLPSLTVQAIYNNGSGQSSSTQRTNVLQRILHKALDFSPKSSEESALNENRTLSRIERFSQSQPPNSSYGETFLNSIRQRARLKETHWYSDEKEFVRDSQFLNYLRCPTTVRKKMLQEPLSNQKFLPEVPILMYDDHFSHNEYQRLSKFKGIYGWEDMDEKELSEALKSLHTPNNRYMFDDRFVEGFIPKDVGCTRCAVIGNGGMMNGSKKGKEIDAHDYVFRVNVALTKGYEEDLGTKTSFYCFTMVTLSNSLRGGGRLGFKEPPYEKGIRYVFFADNDWTYSYLNAVLNNRPAPRSADKYRRTPPNFVKNLQAEDVKLVHPDFQRYLKWSWVNSTAQHKTVHRPTTGAIMLLLALHTCDEVNVYGFGGSYSKFSEHYYDKKFTKHIFFANHDNNAENALWKRLHDLGIINLYTRD</sequence>
<accession>A0A914BBG8</accession>
<evidence type="ECO:0000256" key="16">
    <source>
        <dbReference type="ARBA" id="ARBA00052285"/>
    </source>
</evidence>
<keyword evidence="4" id="KW-0328">Glycosyltransferase</keyword>
<evidence type="ECO:0000256" key="7">
    <source>
        <dbReference type="ARBA" id="ARBA00022968"/>
    </source>
</evidence>
<name>A0A914BBG8_PATMI</name>
<evidence type="ECO:0000256" key="2">
    <source>
        <dbReference type="ARBA" id="ARBA00004922"/>
    </source>
</evidence>
<evidence type="ECO:0000256" key="1">
    <source>
        <dbReference type="ARBA" id="ARBA00004323"/>
    </source>
</evidence>
<dbReference type="GeneID" id="119741152"/>
<evidence type="ECO:0000256" key="5">
    <source>
        <dbReference type="ARBA" id="ARBA00022679"/>
    </source>
</evidence>
<evidence type="ECO:0000313" key="18">
    <source>
        <dbReference type="EnsemblMetazoa" id="XP_038072777.1"/>
    </source>
</evidence>
<comment type="catalytic activity">
    <reaction evidence="13">
        <text>a beta-D-galactosyl-(1-&gt;3)-N-acetyl-alpha-D-galactosaminyl derivative + CMP-N-acetyl-beta-neuraminate = a beta-D-galactosyl-(1-&gt;3)-[N-acetyl-alpha-neuraminyl-(2-&gt;6)]-N-acetyl-alpha-D-galactosaminyl derivative + CMP + H(+)</text>
        <dbReference type="Rhea" id="RHEA:11136"/>
        <dbReference type="ChEBI" id="CHEBI:15378"/>
        <dbReference type="ChEBI" id="CHEBI:57812"/>
        <dbReference type="ChEBI" id="CHEBI:60377"/>
        <dbReference type="ChEBI" id="CHEBI:133470"/>
        <dbReference type="ChEBI" id="CHEBI:140764"/>
        <dbReference type="EC" id="2.4.3.3"/>
    </reaction>
    <physiologicalReaction direction="left-to-right" evidence="13">
        <dbReference type="Rhea" id="RHEA:11137"/>
    </physiologicalReaction>
</comment>
<dbReference type="InterPro" id="IPR001675">
    <property type="entry name" value="Glyco_trans_29"/>
</dbReference>
<dbReference type="AlphaFoldDB" id="A0A914BBG8"/>
<keyword evidence="12" id="KW-0325">Glycoprotein</keyword>
<protein>
    <recommendedName>
        <fullName evidence="14">alpha-N-acetylgalactosaminide alpha-2,6-sialyltransferase</fullName>
        <ecNumber evidence="14">2.4.3.3</ecNumber>
    </recommendedName>
</protein>
<feature type="disulfide bond" evidence="17">
    <location>
        <begin position="230"/>
        <end position="393"/>
    </location>
</feature>
<dbReference type="InterPro" id="IPR012163">
    <property type="entry name" value="Sialyl_trans"/>
</dbReference>
<dbReference type="OMA" id="MRLWQKL"/>
<evidence type="ECO:0000256" key="6">
    <source>
        <dbReference type="ARBA" id="ARBA00022692"/>
    </source>
</evidence>
<evidence type="ECO:0000256" key="11">
    <source>
        <dbReference type="ARBA" id="ARBA00023157"/>
    </source>
</evidence>
<dbReference type="OrthoDB" id="10264956at2759"/>
<evidence type="ECO:0000256" key="10">
    <source>
        <dbReference type="ARBA" id="ARBA00023136"/>
    </source>
</evidence>
<evidence type="ECO:0000256" key="17">
    <source>
        <dbReference type="PIRSR" id="PIRSR005557-2"/>
    </source>
</evidence>
<dbReference type="InterPro" id="IPR038578">
    <property type="entry name" value="GT29-like_sf"/>
</dbReference>
<comment type="pathway">
    <text evidence="2">Protein modification; protein glycosylation.</text>
</comment>
<evidence type="ECO:0000256" key="14">
    <source>
        <dbReference type="ARBA" id="ARBA00039109"/>
    </source>
</evidence>
<keyword evidence="19" id="KW-1185">Reference proteome</keyword>
<keyword evidence="9" id="KW-0333">Golgi apparatus</keyword>
<keyword evidence="10" id="KW-0472">Membrane</keyword>
<evidence type="ECO:0000256" key="12">
    <source>
        <dbReference type="ARBA" id="ARBA00023180"/>
    </source>
</evidence>
<dbReference type="GO" id="GO:0000139">
    <property type="term" value="C:Golgi membrane"/>
    <property type="evidence" value="ECO:0007669"/>
    <property type="project" value="UniProtKB-SubCell"/>
</dbReference>
<dbReference type="PIRSF" id="PIRSF005557">
    <property type="entry name" value="Sialyl_trans"/>
    <property type="match status" value="1"/>
</dbReference>
<organism evidence="18 19">
    <name type="scientific">Patiria miniata</name>
    <name type="common">Bat star</name>
    <name type="synonym">Asterina miniata</name>
    <dbReference type="NCBI Taxonomy" id="46514"/>
    <lineage>
        <taxon>Eukaryota</taxon>
        <taxon>Metazoa</taxon>
        <taxon>Echinodermata</taxon>
        <taxon>Eleutherozoa</taxon>
        <taxon>Asterozoa</taxon>
        <taxon>Asteroidea</taxon>
        <taxon>Valvatacea</taxon>
        <taxon>Valvatida</taxon>
        <taxon>Asterinidae</taxon>
        <taxon>Patiria</taxon>
    </lineage>
</organism>